<dbReference type="PANTHER" id="PTHR46383">
    <property type="entry name" value="ASPARTATE AMINOTRANSFERASE"/>
    <property type="match status" value="1"/>
</dbReference>
<name>A0A6F8T073_9GAMM</name>
<evidence type="ECO:0000259" key="6">
    <source>
        <dbReference type="Pfam" id="PF00155"/>
    </source>
</evidence>
<keyword evidence="3" id="KW-0032">Aminotransferase</keyword>
<evidence type="ECO:0000256" key="4">
    <source>
        <dbReference type="ARBA" id="ARBA00022679"/>
    </source>
</evidence>
<gene>
    <name evidence="7" type="ORF">TUM19329_02090</name>
</gene>
<keyword evidence="8" id="KW-1185">Reference proteome</keyword>
<keyword evidence="5" id="KW-0663">Pyridoxal phosphate</keyword>
<dbReference type="GO" id="GO:0008483">
    <property type="term" value="F:transaminase activity"/>
    <property type="evidence" value="ECO:0007669"/>
    <property type="project" value="UniProtKB-KW"/>
</dbReference>
<dbReference type="InterPro" id="IPR050596">
    <property type="entry name" value="AspAT/PAT-like"/>
</dbReference>
<sequence>MLLKDWTDTLKEETSGLPRAKPLIYAGMGKPTFPVSLHTVKLQLAFWQGMERLITEANNDIRGSITESLAIDYGDGNGDILPRRVMAEAMSNWYNAPVTEDNILFTVGGAGALNTIFETFNHLYKDIPLYRVITPFPHYSLYAANERHQLHPIDVMKEPGYQLTAAALEASIKSAYLLAEQDNNLPKVVLLCNPSNPLGTIIPEDELKKIAAVLRKYSDLKIVMDEAYAEMCWTCQKVPSLLELAPDLGKQIVILRSATKALSMAGERWGMMMAFDPELMTEFRNQNIKTTGHAPRTAQLMYAKTMEVFDDKQKQELQDYYLPKVEYVYQRAKEMGASMPDPAYKIEGSFYVLCDLSDLLGEDIPTEAKRALGQNTTGKIRTSEELVYALLFQDSVMVAPGSYFGMDPNNGFIRITCSGTLEQLEDLMDRIENRLKCALQNKTNSLITEINKQMANLANINGDILTLRQKISCQLSLTKKYSENILALKAQNVALKNLLSDLENSITGANPRDKECAKPQLPTFFSPANKALKPQEEHAKLKTEWRTFINKVFLDGGLKNIFLTMTEEDKKTFLPWVEHLKSIENNNLSRNKEDVECESASLTKLS</sequence>
<dbReference type="RefSeq" id="WP_173235716.1">
    <property type="nucleotide sequence ID" value="NZ_AP022839.1"/>
</dbReference>
<dbReference type="AlphaFoldDB" id="A0A6F8T073"/>
<dbReference type="SUPFAM" id="SSF53383">
    <property type="entry name" value="PLP-dependent transferases"/>
    <property type="match status" value="1"/>
</dbReference>
<proteinExistence type="inferred from homology"/>
<reference evidence="7" key="1">
    <citation type="journal article" date="2020" name="Microbiol. Resour. Announc.">
        <title>Complete Genome Sequence of Novel Psychrotolerant Legionella Strain TUM19329, Isolated from Antarctic Lake Sediment.</title>
        <authorList>
            <person name="Shimada S."/>
            <person name="Nakai R."/>
            <person name="Aoki K."/>
            <person name="Shimoeda N."/>
            <person name="Ohno G."/>
            <person name="Miyazaki Y."/>
            <person name="Kudoh S."/>
            <person name="Imura S."/>
            <person name="Watanabe K."/>
            <person name="Ishii Y."/>
            <person name="Tateda K."/>
        </authorList>
    </citation>
    <scope>NUCLEOTIDE SEQUENCE [LARGE SCALE GENOMIC DNA]</scope>
    <source>
        <strain evidence="7">TUM19329</strain>
    </source>
</reference>
<evidence type="ECO:0000256" key="5">
    <source>
        <dbReference type="ARBA" id="ARBA00022898"/>
    </source>
</evidence>
<keyword evidence="4" id="KW-0808">Transferase</keyword>
<dbReference type="Gene3D" id="3.90.1150.10">
    <property type="entry name" value="Aspartate Aminotransferase, domain 1"/>
    <property type="match status" value="1"/>
</dbReference>
<dbReference type="Pfam" id="PF00155">
    <property type="entry name" value="Aminotran_1_2"/>
    <property type="match status" value="1"/>
</dbReference>
<evidence type="ECO:0000256" key="2">
    <source>
        <dbReference type="ARBA" id="ARBA00007441"/>
    </source>
</evidence>
<evidence type="ECO:0000313" key="7">
    <source>
        <dbReference type="EMBL" id="BCA93848.1"/>
    </source>
</evidence>
<dbReference type="GO" id="GO:0030170">
    <property type="term" value="F:pyridoxal phosphate binding"/>
    <property type="evidence" value="ECO:0007669"/>
    <property type="project" value="InterPro"/>
</dbReference>
<dbReference type="EMBL" id="AP022839">
    <property type="protein sequence ID" value="BCA93848.1"/>
    <property type="molecule type" value="Genomic_DNA"/>
</dbReference>
<organism evidence="7 8">
    <name type="scientific">Legionella antarctica</name>
    <dbReference type="NCBI Taxonomy" id="2708020"/>
    <lineage>
        <taxon>Bacteria</taxon>
        <taxon>Pseudomonadati</taxon>
        <taxon>Pseudomonadota</taxon>
        <taxon>Gammaproteobacteria</taxon>
        <taxon>Legionellales</taxon>
        <taxon>Legionellaceae</taxon>
        <taxon>Legionella</taxon>
    </lineage>
</organism>
<dbReference type="Gene3D" id="3.40.640.10">
    <property type="entry name" value="Type I PLP-dependent aspartate aminotransferase-like (Major domain)"/>
    <property type="match status" value="1"/>
</dbReference>
<dbReference type="PANTHER" id="PTHR46383:SF1">
    <property type="entry name" value="ASPARTATE AMINOTRANSFERASE"/>
    <property type="match status" value="1"/>
</dbReference>
<dbReference type="InterPro" id="IPR015421">
    <property type="entry name" value="PyrdxlP-dep_Trfase_major"/>
</dbReference>
<dbReference type="InterPro" id="IPR004839">
    <property type="entry name" value="Aminotransferase_I/II_large"/>
</dbReference>
<dbReference type="InterPro" id="IPR015422">
    <property type="entry name" value="PyrdxlP-dep_Trfase_small"/>
</dbReference>
<evidence type="ECO:0000256" key="3">
    <source>
        <dbReference type="ARBA" id="ARBA00022576"/>
    </source>
</evidence>
<dbReference type="Proteomes" id="UP000502894">
    <property type="component" value="Chromosome"/>
</dbReference>
<accession>A0A6F8T073</accession>
<dbReference type="InterPro" id="IPR015424">
    <property type="entry name" value="PyrdxlP-dep_Trfase"/>
</dbReference>
<comment type="similarity">
    <text evidence="2">Belongs to the class-I pyridoxal-phosphate-dependent aminotransferase family.</text>
</comment>
<evidence type="ECO:0000313" key="8">
    <source>
        <dbReference type="Proteomes" id="UP000502894"/>
    </source>
</evidence>
<protein>
    <recommendedName>
        <fullName evidence="6">Aminotransferase class I/classII large domain-containing protein</fullName>
    </recommendedName>
</protein>
<evidence type="ECO:0000256" key="1">
    <source>
        <dbReference type="ARBA" id="ARBA00001933"/>
    </source>
</evidence>
<dbReference type="GO" id="GO:0006520">
    <property type="term" value="P:amino acid metabolic process"/>
    <property type="evidence" value="ECO:0007669"/>
    <property type="project" value="InterPro"/>
</dbReference>
<comment type="cofactor">
    <cofactor evidence="1">
        <name>pyridoxal 5'-phosphate</name>
        <dbReference type="ChEBI" id="CHEBI:597326"/>
    </cofactor>
</comment>
<dbReference type="CDD" id="cd00609">
    <property type="entry name" value="AAT_like"/>
    <property type="match status" value="1"/>
</dbReference>
<dbReference type="KEGG" id="lant:TUM19329_02090"/>
<feature type="domain" description="Aminotransferase class I/classII large" evidence="6">
    <location>
        <begin position="73"/>
        <end position="431"/>
    </location>
</feature>